<sequence length="88" mass="9518">MKQKLRPLLNSRGGALKTKERKRRRKGREDHLYLVPVAVAAQPLHSSAPAGPTFRDRLCLRGAGHGRGPTGPPGAREDVVGVGLHPEL</sequence>
<evidence type="ECO:0000256" key="1">
    <source>
        <dbReference type="SAM" id="MobiDB-lite"/>
    </source>
</evidence>
<gene>
    <name evidence="2" type="ORF">E2I00_007977</name>
</gene>
<dbReference type="EMBL" id="SGJD01003356">
    <property type="protein sequence ID" value="KAB0393043.1"/>
    <property type="molecule type" value="Genomic_DNA"/>
</dbReference>
<name>A0A643BYE1_BALPH</name>
<feature type="region of interest" description="Disordered" evidence="1">
    <location>
        <begin position="1"/>
        <end position="29"/>
    </location>
</feature>
<keyword evidence="3" id="KW-1185">Reference proteome</keyword>
<dbReference type="Proteomes" id="UP000437017">
    <property type="component" value="Unassembled WGS sequence"/>
</dbReference>
<evidence type="ECO:0000313" key="2">
    <source>
        <dbReference type="EMBL" id="KAB0393043.1"/>
    </source>
</evidence>
<feature type="region of interest" description="Disordered" evidence="1">
    <location>
        <begin position="45"/>
        <end position="88"/>
    </location>
</feature>
<protein>
    <submittedName>
        <fullName evidence="2">Uncharacterized protein</fullName>
    </submittedName>
</protein>
<proteinExistence type="predicted"/>
<organism evidence="2 3">
    <name type="scientific">Balaenoptera physalus</name>
    <name type="common">Fin whale</name>
    <name type="synonym">Balaena physalus</name>
    <dbReference type="NCBI Taxonomy" id="9770"/>
    <lineage>
        <taxon>Eukaryota</taxon>
        <taxon>Metazoa</taxon>
        <taxon>Chordata</taxon>
        <taxon>Craniata</taxon>
        <taxon>Vertebrata</taxon>
        <taxon>Euteleostomi</taxon>
        <taxon>Mammalia</taxon>
        <taxon>Eutheria</taxon>
        <taxon>Laurasiatheria</taxon>
        <taxon>Artiodactyla</taxon>
        <taxon>Whippomorpha</taxon>
        <taxon>Cetacea</taxon>
        <taxon>Mysticeti</taxon>
        <taxon>Balaenopteridae</taxon>
        <taxon>Balaenoptera</taxon>
    </lineage>
</organism>
<accession>A0A643BYE1</accession>
<dbReference type="AlphaFoldDB" id="A0A643BYE1"/>
<comment type="caution">
    <text evidence="2">The sequence shown here is derived from an EMBL/GenBank/DDBJ whole genome shotgun (WGS) entry which is preliminary data.</text>
</comment>
<evidence type="ECO:0000313" key="3">
    <source>
        <dbReference type="Proteomes" id="UP000437017"/>
    </source>
</evidence>
<reference evidence="2 3" key="1">
    <citation type="journal article" date="2019" name="PLoS ONE">
        <title>Genomic analyses reveal an absence of contemporary introgressive admixture between fin whales and blue whales, despite known hybrids.</title>
        <authorList>
            <person name="Westbury M.V."/>
            <person name="Petersen B."/>
            <person name="Lorenzen E.D."/>
        </authorList>
    </citation>
    <scope>NUCLEOTIDE SEQUENCE [LARGE SCALE GENOMIC DNA]</scope>
    <source>
        <strain evidence="2">FinWhale-01</strain>
    </source>
</reference>